<dbReference type="EMBL" id="VTWU01000003">
    <property type="protein sequence ID" value="KAA9333364.1"/>
    <property type="molecule type" value="Genomic_DNA"/>
</dbReference>
<proteinExistence type="predicted"/>
<gene>
    <name evidence="2" type="ORF">F0P96_10365</name>
</gene>
<evidence type="ECO:0000313" key="3">
    <source>
        <dbReference type="Proteomes" id="UP000326380"/>
    </source>
</evidence>
<feature type="compositionally biased region" description="Basic and acidic residues" evidence="1">
    <location>
        <begin position="164"/>
        <end position="174"/>
    </location>
</feature>
<dbReference type="Pfam" id="PF01381">
    <property type="entry name" value="HTH_3"/>
    <property type="match status" value="1"/>
</dbReference>
<evidence type="ECO:0000256" key="1">
    <source>
        <dbReference type="SAM" id="MobiDB-lite"/>
    </source>
</evidence>
<keyword evidence="3" id="KW-1185">Reference proteome</keyword>
<dbReference type="RefSeq" id="WP_151078785.1">
    <property type="nucleotide sequence ID" value="NZ_CP047647.1"/>
</dbReference>
<dbReference type="InterPro" id="IPR010982">
    <property type="entry name" value="Lambda_DNA-bd_dom_sf"/>
</dbReference>
<dbReference type="SMART" id="SM00530">
    <property type="entry name" value="HTH_XRE"/>
    <property type="match status" value="1"/>
</dbReference>
<sequence>MEHIGSRIKRFREEMGLTQTDLFKRTGIKQTTLSSIESGTEPKAGVIAAMLGSYPTLNPDWLLTGNGAMLRGSAPAAPYPTPEAEPHAFTAEEASLTGKYIKQLEETIVLQNAVIQDLREDKEYLRKPLVVDETAGPATPISMRPTACTTPEPQAHMWVSGRGEQADEPQRKTA</sequence>
<dbReference type="CDD" id="cd00093">
    <property type="entry name" value="HTH_XRE"/>
    <property type="match status" value="1"/>
</dbReference>
<evidence type="ECO:0000313" key="2">
    <source>
        <dbReference type="EMBL" id="KAA9333364.1"/>
    </source>
</evidence>
<comment type="caution">
    <text evidence="2">The sequence shown here is derived from an EMBL/GenBank/DDBJ whole genome shotgun (WGS) entry which is preliminary data.</text>
</comment>
<dbReference type="GO" id="GO:0003677">
    <property type="term" value="F:DNA binding"/>
    <property type="evidence" value="ECO:0007669"/>
    <property type="project" value="InterPro"/>
</dbReference>
<dbReference type="InterPro" id="IPR001387">
    <property type="entry name" value="Cro/C1-type_HTH"/>
</dbReference>
<dbReference type="Proteomes" id="UP000326380">
    <property type="component" value="Unassembled WGS sequence"/>
</dbReference>
<name>A0A7L4ZY51_9BACT</name>
<reference evidence="2 3" key="1">
    <citation type="submission" date="2019-09" db="EMBL/GenBank/DDBJ databases">
        <title>Genome sequence of Hymenobacter sp. M3.</title>
        <authorList>
            <person name="Srinivasan S."/>
        </authorList>
    </citation>
    <scope>NUCLEOTIDE SEQUENCE [LARGE SCALE GENOMIC DNA]</scope>
    <source>
        <strain evidence="2 3">M3</strain>
    </source>
</reference>
<dbReference type="PROSITE" id="PS50943">
    <property type="entry name" value="HTH_CROC1"/>
    <property type="match status" value="1"/>
</dbReference>
<dbReference type="SUPFAM" id="SSF47413">
    <property type="entry name" value="lambda repressor-like DNA-binding domains"/>
    <property type="match status" value="1"/>
</dbReference>
<accession>A0A7L4ZY51</accession>
<dbReference type="Gene3D" id="1.10.260.40">
    <property type="entry name" value="lambda repressor-like DNA-binding domains"/>
    <property type="match status" value="1"/>
</dbReference>
<feature type="region of interest" description="Disordered" evidence="1">
    <location>
        <begin position="135"/>
        <end position="174"/>
    </location>
</feature>
<protein>
    <submittedName>
        <fullName evidence="2">Helix-turn-helix domain-containing protein</fullName>
    </submittedName>
</protein>
<dbReference type="AlphaFoldDB" id="A0A7L4ZY51"/>
<organism evidence="2 3">
    <name type="scientific">Hymenobacter busanensis</name>
    <dbReference type="NCBI Taxonomy" id="2607656"/>
    <lineage>
        <taxon>Bacteria</taxon>
        <taxon>Pseudomonadati</taxon>
        <taxon>Bacteroidota</taxon>
        <taxon>Cytophagia</taxon>
        <taxon>Cytophagales</taxon>
        <taxon>Hymenobacteraceae</taxon>
        <taxon>Hymenobacter</taxon>
    </lineage>
</organism>